<feature type="region of interest" description="Disordered" evidence="1">
    <location>
        <begin position="173"/>
        <end position="197"/>
    </location>
</feature>
<dbReference type="AlphaFoldDB" id="A0A6A6XR91"/>
<dbReference type="EMBL" id="MU001774">
    <property type="protein sequence ID" value="KAF2798889.1"/>
    <property type="molecule type" value="Genomic_DNA"/>
</dbReference>
<dbReference type="Proteomes" id="UP000799757">
    <property type="component" value="Unassembled WGS sequence"/>
</dbReference>
<accession>A0A6A6XR91</accession>
<proteinExistence type="predicted"/>
<evidence type="ECO:0000313" key="2">
    <source>
        <dbReference type="EMBL" id="KAF2798889.1"/>
    </source>
</evidence>
<reference evidence="2" key="1">
    <citation type="journal article" date="2020" name="Stud. Mycol.">
        <title>101 Dothideomycetes genomes: a test case for predicting lifestyles and emergence of pathogens.</title>
        <authorList>
            <person name="Haridas S."/>
            <person name="Albert R."/>
            <person name="Binder M."/>
            <person name="Bloem J."/>
            <person name="Labutti K."/>
            <person name="Salamov A."/>
            <person name="Andreopoulos B."/>
            <person name="Baker S."/>
            <person name="Barry K."/>
            <person name="Bills G."/>
            <person name="Bluhm B."/>
            <person name="Cannon C."/>
            <person name="Castanera R."/>
            <person name="Culley D."/>
            <person name="Daum C."/>
            <person name="Ezra D."/>
            <person name="Gonzalez J."/>
            <person name="Henrissat B."/>
            <person name="Kuo A."/>
            <person name="Liang C."/>
            <person name="Lipzen A."/>
            <person name="Lutzoni F."/>
            <person name="Magnuson J."/>
            <person name="Mondo S."/>
            <person name="Nolan M."/>
            <person name="Ohm R."/>
            <person name="Pangilinan J."/>
            <person name="Park H.-J."/>
            <person name="Ramirez L."/>
            <person name="Alfaro M."/>
            <person name="Sun H."/>
            <person name="Tritt A."/>
            <person name="Yoshinaga Y."/>
            <person name="Zwiers L.-H."/>
            <person name="Turgeon B."/>
            <person name="Goodwin S."/>
            <person name="Spatafora J."/>
            <person name="Crous P."/>
            <person name="Grigoriev I."/>
        </authorList>
    </citation>
    <scope>NUCLEOTIDE SEQUENCE</scope>
    <source>
        <strain evidence="2">CBS 109.77</strain>
    </source>
</reference>
<gene>
    <name evidence="2" type="ORF">K505DRAFT_333030</name>
</gene>
<keyword evidence="3" id="KW-1185">Reference proteome</keyword>
<name>A0A6A6XR91_9PLEO</name>
<sequence length="222" mass="23921">MASAARHWAHMLTRCSGQLPGHTAPLSRGRGLQYLPQNCPGLPPQTAPRSEGRRDSSLYSRPRQVSSLATAGSQKSAGSTAKASFSAVSVPTTAREALLTPRWRMAACHGLARGGSLFEGGSIRTSACSSTLEPRWPVTSLTLRSRPAAAHHRPHPGQRRLSNGCLGFWKQHADDGQKETRPSPVPRPSAAANGRCPRIYRWPLSRVHGEHRDMAQGRTAGS</sequence>
<feature type="compositionally biased region" description="Polar residues" evidence="1">
    <location>
        <begin position="57"/>
        <end position="91"/>
    </location>
</feature>
<evidence type="ECO:0000256" key="1">
    <source>
        <dbReference type="SAM" id="MobiDB-lite"/>
    </source>
</evidence>
<feature type="region of interest" description="Disordered" evidence="1">
    <location>
        <begin position="26"/>
        <end position="91"/>
    </location>
</feature>
<evidence type="ECO:0000313" key="3">
    <source>
        <dbReference type="Proteomes" id="UP000799757"/>
    </source>
</evidence>
<protein>
    <submittedName>
        <fullName evidence="2">Uncharacterized protein</fullName>
    </submittedName>
</protein>
<organism evidence="2 3">
    <name type="scientific">Melanomma pulvis-pyrius CBS 109.77</name>
    <dbReference type="NCBI Taxonomy" id="1314802"/>
    <lineage>
        <taxon>Eukaryota</taxon>
        <taxon>Fungi</taxon>
        <taxon>Dikarya</taxon>
        <taxon>Ascomycota</taxon>
        <taxon>Pezizomycotina</taxon>
        <taxon>Dothideomycetes</taxon>
        <taxon>Pleosporomycetidae</taxon>
        <taxon>Pleosporales</taxon>
        <taxon>Melanommataceae</taxon>
        <taxon>Melanomma</taxon>
    </lineage>
</organism>